<feature type="signal peptide" evidence="1">
    <location>
        <begin position="1"/>
        <end position="20"/>
    </location>
</feature>
<reference evidence="2" key="1">
    <citation type="journal article" date="2015" name="Genome Biol. Evol.">
        <title>Organellar Genomes of White Spruce (Picea glauca): Assembly and Annotation.</title>
        <authorList>
            <person name="Jackman S.D."/>
            <person name="Warren R.L."/>
            <person name="Gibb E.A."/>
            <person name="Vandervalk B.P."/>
            <person name="Mohamadi H."/>
            <person name="Chu J."/>
            <person name="Raymond A."/>
            <person name="Pleasance S."/>
            <person name="Coope R."/>
            <person name="Wildung M.R."/>
            <person name="Ritland C.E."/>
            <person name="Bousquet J."/>
            <person name="Jones S.J."/>
            <person name="Bohlmann J."/>
            <person name="Birol I."/>
        </authorList>
    </citation>
    <scope>NUCLEOTIDE SEQUENCE [LARGE SCALE GENOMIC DNA]</scope>
    <source>
        <tissue evidence="2">Flushing bud</tissue>
    </source>
</reference>
<sequence>MIACNLFLLLLETHLVLIVAETNLGILIALTPCNYSCSYLELTASVTYLYKIGLTNSSYDYLVDTGYPSSKELTDYL</sequence>
<dbReference type="EMBL" id="LKAM01000004">
    <property type="protein sequence ID" value="KUM48860.1"/>
    <property type="molecule type" value="Genomic_DNA"/>
</dbReference>
<accession>A0A117NHS9</accession>
<geneLocation type="mitochondrion" evidence="2"/>
<name>A0A117NHS9_PICGL</name>
<feature type="chain" id="PRO_5007152044" evidence="1">
    <location>
        <begin position="21"/>
        <end position="77"/>
    </location>
</feature>
<dbReference type="AlphaFoldDB" id="A0A117NHS9"/>
<keyword evidence="1" id="KW-0732">Signal</keyword>
<organism evidence="2">
    <name type="scientific">Picea glauca</name>
    <name type="common">White spruce</name>
    <name type="synonym">Pinus glauca</name>
    <dbReference type="NCBI Taxonomy" id="3330"/>
    <lineage>
        <taxon>Eukaryota</taxon>
        <taxon>Viridiplantae</taxon>
        <taxon>Streptophyta</taxon>
        <taxon>Embryophyta</taxon>
        <taxon>Tracheophyta</taxon>
        <taxon>Spermatophyta</taxon>
        <taxon>Pinopsida</taxon>
        <taxon>Pinidae</taxon>
        <taxon>Conifers I</taxon>
        <taxon>Pinales</taxon>
        <taxon>Pinaceae</taxon>
        <taxon>Picea</taxon>
    </lineage>
</organism>
<evidence type="ECO:0000256" key="1">
    <source>
        <dbReference type="SAM" id="SignalP"/>
    </source>
</evidence>
<keyword evidence="2" id="KW-0496">Mitochondrion</keyword>
<comment type="caution">
    <text evidence="2">The sequence shown here is derived from an EMBL/GenBank/DDBJ whole genome shotgun (WGS) entry which is preliminary data.</text>
</comment>
<proteinExistence type="predicted"/>
<evidence type="ECO:0000313" key="2">
    <source>
        <dbReference type="EMBL" id="KUM48860.1"/>
    </source>
</evidence>
<gene>
    <name evidence="2" type="ORF">ABT39_MTgene4196</name>
</gene>
<protein>
    <submittedName>
        <fullName evidence="2">Uncharacterized protein</fullName>
    </submittedName>
</protein>